<feature type="non-terminal residue" evidence="1">
    <location>
        <position position="68"/>
    </location>
</feature>
<evidence type="ECO:0000313" key="2">
    <source>
        <dbReference type="Proteomes" id="UP001162501"/>
    </source>
</evidence>
<proteinExistence type="predicted"/>
<reference evidence="1" key="2">
    <citation type="submission" date="2025-03" db="EMBL/GenBank/DDBJ databases">
        <authorList>
            <consortium name="ELIXIR-Norway"/>
            <consortium name="Elixir Norway"/>
        </authorList>
    </citation>
    <scope>NUCLEOTIDE SEQUENCE</scope>
</reference>
<reference evidence="1" key="1">
    <citation type="submission" date="2023-05" db="EMBL/GenBank/DDBJ databases">
        <authorList>
            <consortium name="ELIXIR-Norway"/>
        </authorList>
    </citation>
    <scope>NUCLEOTIDE SEQUENCE</scope>
</reference>
<name>A0AC59YQB1_RANTA</name>
<feature type="non-terminal residue" evidence="1">
    <location>
        <position position="1"/>
    </location>
</feature>
<dbReference type="EMBL" id="OX596086">
    <property type="protein sequence ID" value="CAM9882709.1"/>
    <property type="molecule type" value="Genomic_DNA"/>
</dbReference>
<protein>
    <submittedName>
        <fullName evidence="1">Uncharacterized protein</fullName>
    </submittedName>
</protein>
<organism evidence="1 2">
    <name type="scientific">Rangifer tarandus platyrhynchus</name>
    <name type="common">Svalbard reindeer</name>
    <dbReference type="NCBI Taxonomy" id="3082113"/>
    <lineage>
        <taxon>Eukaryota</taxon>
        <taxon>Metazoa</taxon>
        <taxon>Chordata</taxon>
        <taxon>Craniata</taxon>
        <taxon>Vertebrata</taxon>
        <taxon>Euteleostomi</taxon>
        <taxon>Mammalia</taxon>
        <taxon>Eutheria</taxon>
        <taxon>Laurasiatheria</taxon>
        <taxon>Artiodactyla</taxon>
        <taxon>Ruminantia</taxon>
        <taxon>Pecora</taxon>
        <taxon>Cervidae</taxon>
        <taxon>Odocoileinae</taxon>
        <taxon>Rangifer</taxon>
    </lineage>
</organism>
<gene>
    <name evidence="1" type="ORF">MRATA1EN22A_LOCUS8805</name>
</gene>
<sequence>VYGHVLCFLTEHHNGLQHGELGHPLDFWFYFVFFNALWLALPGVLTLASIKQLAHAQSILVPKPQKLR</sequence>
<accession>A0AC59YQB1</accession>
<dbReference type="Proteomes" id="UP001162501">
    <property type="component" value="Chromosome 2"/>
</dbReference>
<evidence type="ECO:0000313" key="1">
    <source>
        <dbReference type="EMBL" id="CAM9882709.1"/>
    </source>
</evidence>